<protein>
    <submittedName>
        <fullName evidence="2">P-loop containing nucleoside triphosphate hydrolase protein</fullName>
    </submittedName>
</protein>
<dbReference type="PANTHER" id="PTHR11566:SF66">
    <property type="entry name" value="INTERFERON-INDUCED GTP-BINDING PROTEIN MX"/>
    <property type="match status" value="1"/>
</dbReference>
<organism evidence="2 3">
    <name type="scientific">Microdochium trichocladiopsis</name>
    <dbReference type="NCBI Taxonomy" id="1682393"/>
    <lineage>
        <taxon>Eukaryota</taxon>
        <taxon>Fungi</taxon>
        <taxon>Dikarya</taxon>
        <taxon>Ascomycota</taxon>
        <taxon>Pezizomycotina</taxon>
        <taxon>Sordariomycetes</taxon>
        <taxon>Xylariomycetidae</taxon>
        <taxon>Xylariales</taxon>
        <taxon>Microdochiaceae</taxon>
        <taxon>Microdochium</taxon>
    </lineage>
</organism>
<gene>
    <name evidence="2" type="ORF">B0I36DRAFT_256712</name>
</gene>
<dbReference type="GO" id="GO:0003924">
    <property type="term" value="F:GTPase activity"/>
    <property type="evidence" value="ECO:0007669"/>
    <property type="project" value="TreeGrafter"/>
</dbReference>
<dbReference type="InterPro" id="IPR020850">
    <property type="entry name" value="GED_dom"/>
</dbReference>
<accession>A0A9P8XTX7</accession>
<dbReference type="InterPro" id="IPR022812">
    <property type="entry name" value="Dynamin"/>
</dbReference>
<dbReference type="Gene3D" id="3.40.50.300">
    <property type="entry name" value="P-loop containing nucleotide triphosphate hydrolases"/>
    <property type="match status" value="1"/>
</dbReference>
<dbReference type="GO" id="GO:0006897">
    <property type="term" value="P:endocytosis"/>
    <property type="evidence" value="ECO:0007669"/>
    <property type="project" value="TreeGrafter"/>
</dbReference>
<dbReference type="InterPro" id="IPR045063">
    <property type="entry name" value="Dynamin_N"/>
</dbReference>
<name>A0A9P8XTX7_9PEZI</name>
<keyword evidence="3" id="KW-1185">Reference proteome</keyword>
<dbReference type="PRINTS" id="PR00195">
    <property type="entry name" value="DYNAMIN"/>
</dbReference>
<comment type="caution">
    <text evidence="2">The sequence shown here is derived from an EMBL/GenBank/DDBJ whole genome shotgun (WGS) entry which is preliminary data.</text>
</comment>
<dbReference type="PROSITE" id="PS51388">
    <property type="entry name" value="GED"/>
    <property type="match status" value="1"/>
</dbReference>
<dbReference type="EMBL" id="JAGTJQ010000015">
    <property type="protein sequence ID" value="KAH7012269.1"/>
    <property type="molecule type" value="Genomic_DNA"/>
</dbReference>
<evidence type="ECO:0000313" key="3">
    <source>
        <dbReference type="Proteomes" id="UP000756346"/>
    </source>
</evidence>
<dbReference type="GO" id="GO:0005874">
    <property type="term" value="C:microtubule"/>
    <property type="evidence" value="ECO:0007669"/>
    <property type="project" value="TreeGrafter"/>
</dbReference>
<dbReference type="GeneID" id="70180504"/>
<reference evidence="2" key="1">
    <citation type="journal article" date="2021" name="Nat. Commun.">
        <title>Genetic determinants of endophytism in the Arabidopsis root mycobiome.</title>
        <authorList>
            <person name="Mesny F."/>
            <person name="Miyauchi S."/>
            <person name="Thiergart T."/>
            <person name="Pickel B."/>
            <person name="Atanasova L."/>
            <person name="Karlsson M."/>
            <person name="Huettel B."/>
            <person name="Barry K.W."/>
            <person name="Haridas S."/>
            <person name="Chen C."/>
            <person name="Bauer D."/>
            <person name="Andreopoulos W."/>
            <person name="Pangilinan J."/>
            <person name="LaButti K."/>
            <person name="Riley R."/>
            <person name="Lipzen A."/>
            <person name="Clum A."/>
            <person name="Drula E."/>
            <person name="Henrissat B."/>
            <person name="Kohler A."/>
            <person name="Grigoriev I.V."/>
            <person name="Martin F.M."/>
            <person name="Hacquard S."/>
        </authorList>
    </citation>
    <scope>NUCLEOTIDE SEQUENCE</scope>
    <source>
        <strain evidence="2">MPI-CAGE-CH-0230</strain>
    </source>
</reference>
<dbReference type="Gene3D" id="1.20.120.1240">
    <property type="entry name" value="Dynamin, middle domain"/>
    <property type="match status" value="1"/>
</dbReference>
<dbReference type="InterPro" id="IPR000375">
    <property type="entry name" value="Dynamin_stalk"/>
</dbReference>
<dbReference type="SUPFAM" id="SSF52540">
    <property type="entry name" value="P-loop containing nucleoside triphosphate hydrolases"/>
    <property type="match status" value="1"/>
</dbReference>
<dbReference type="GO" id="GO:0005739">
    <property type="term" value="C:mitochondrion"/>
    <property type="evidence" value="ECO:0007669"/>
    <property type="project" value="TreeGrafter"/>
</dbReference>
<dbReference type="PANTHER" id="PTHR11566">
    <property type="entry name" value="DYNAMIN"/>
    <property type="match status" value="1"/>
</dbReference>
<dbReference type="GO" id="GO:0000266">
    <property type="term" value="P:mitochondrial fission"/>
    <property type="evidence" value="ECO:0007669"/>
    <property type="project" value="TreeGrafter"/>
</dbReference>
<dbReference type="GO" id="GO:0016559">
    <property type="term" value="P:peroxisome fission"/>
    <property type="evidence" value="ECO:0007669"/>
    <property type="project" value="TreeGrafter"/>
</dbReference>
<sequence length="612" mass="69954">MNIPEIGDLPIVIDAATRAMGITTDRHDNAQAADARKSAFSKDTLSSEISGPSPPQLTVIDFPGLIQSSTRGVSEEDVVMVTEIADRYIKLRRTICLAVISATNDAANQPILQRVRKFDPAGKRALGVITKPDQLPAGSGTKSKFLELAQNKDVFFSLGWHVIRNRRFDEKNFTFHERNTAEAHFFQESNFSVLPSEMVGIAALRERLSLLLFQHVKAELPQLNTELERALARDLHQLKMLGDSRQTPSACRIYLTQLSMECQEICRSAINGNYEHDYFKTHDDDIDEDFSLEDETTIARLRAVVQHVNSNFSETLRMKGHKYDLEAPGEGPKQVDSMSLGEFLSKSSSPKRLSKTESVAWVKKLLRRSRGRELMGNFNPHLIGELFWDQSEPWEHLAEDHVHKVSQLCEKFWTTLLKHRAPQDIRNRIWARMVHKELQRRKSAASHELRKLLEDLRGFPINYNHYYTDVIQRRRQERLEGKLRKCSRGSHYEKYAPELDMNRVVQAVMKSNATTIDMDAFSIEEALDCMRAIYKVQYKTFVANVTTQVIERHLVRGLENIVSPLVVVKMSDVEVEAIASGQTTTKQQRIMLVSRVRILEEGRAIFRELIGS</sequence>
<evidence type="ECO:0000259" key="1">
    <source>
        <dbReference type="PROSITE" id="PS51388"/>
    </source>
</evidence>
<feature type="domain" description="GED" evidence="1">
    <location>
        <begin position="523"/>
        <end position="612"/>
    </location>
</feature>
<dbReference type="GO" id="GO:0048312">
    <property type="term" value="P:intracellular distribution of mitochondria"/>
    <property type="evidence" value="ECO:0007669"/>
    <property type="project" value="TreeGrafter"/>
</dbReference>
<dbReference type="GO" id="GO:0016020">
    <property type="term" value="C:membrane"/>
    <property type="evidence" value="ECO:0007669"/>
    <property type="project" value="TreeGrafter"/>
</dbReference>
<dbReference type="InterPro" id="IPR027417">
    <property type="entry name" value="P-loop_NTPase"/>
</dbReference>
<dbReference type="Pfam" id="PF01031">
    <property type="entry name" value="Dynamin_M"/>
    <property type="match status" value="1"/>
</dbReference>
<dbReference type="GO" id="GO:0008017">
    <property type="term" value="F:microtubule binding"/>
    <property type="evidence" value="ECO:0007669"/>
    <property type="project" value="TreeGrafter"/>
</dbReference>
<dbReference type="AlphaFoldDB" id="A0A9P8XTX7"/>
<evidence type="ECO:0000313" key="2">
    <source>
        <dbReference type="EMBL" id="KAH7012269.1"/>
    </source>
</evidence>
<dbReference type="OrthoDB" id="415706at2759"/>
<keyword evidence="2" id="KW-0378">Hydrolase</keyword>
<dbReference type="RefSeq" id="XP_046004645.1">
    <property type="nucleotide sequence ID" value="XM_046150958.1"/>
</dbReference>
<dbReference type="Proteomes" id="UP000756346">
    <property type="component" value="Unassembled WGS sequence"/>
</dbReference>
<dbReference type="Pfam" id="PF00350">
    <property type="entry name" value="Dynamin_N"/>
    <property type="match status" value="1"/>
</dbReference>
<proteinExistence type="predicted"/>